<dbReference type="AlphaFoldDB" id="A0A0H4PMS8"/>
<name>A0A0H4PMS8_9BACT</name>
<dbReference type="KEGG" id="camu:CA2015_0083"/>
<gene>
    <name evidence="1" type="ORF">CA2015_0083</name>
</gene>
<evidence type="ECO:0000313" key="2">
    <source>
        <dbReference type="Proteomes" id="UP000036520"/>
    </source>
</evidence>
<accession>A0A0H4PMS8</accession>
<proteinExistence type="predicted"/>
<sequence length="71" mass="8307">MIFFCIPQVKDQIYKLSKKSSYKNLNTELFDFFDGINNGNNSYHGKRLNCSSPNPFIKKRITRIETTLKSL</sequence>
<reference evidence="1 2" key="1">
    <citation type="submission" date="2015-07" db="EMBL/GenBank/DDBJ databases">
        <authorList>
            <person name="Kim K.M."/>
        </authorList>
    </citation>
    <scope>NUCLEOTIDE SEQUENCE [LARGE SCALE GENOMIC DNA]</scope>
    <source>
        <strain evidence="1 2">KCTC 12363</strain>
    </source>
</reference>
<dbReference type="EMBL" id="CP012040">
    <property type="protein sequence ID" value="AKP49567.1"/>
    <property type="molecule type" value="Genomic_DNA"/>
</dbReference>
<protein>
    <submittedName>
        <fullName evidence="1">Uncharacterized protein</fullName>
    </submittedName>
</protein>
<keyword evidence="2" id="KW-1185">Reference proteome</keyword>
<dbReference type="Proteomes" id="UP000036520">
    <property type="component" value="Chromosome"/>
</dbReference>
<organism evidence="1 2">
    <name type="scientific">Cyclobacterium amurskyense</name>
    <dbReference type="NCBI Taxonomy" id="320787"/>
    <lineage>
        <taxon>Bacteria</taxon>
        <taxon>Pseudomonadati</taxon>
        <taxon>Bacteroidota</taxon>
        <taxon>Cytophagia</taxon>
        <taxon>Cytophagales</taxon>
        <taxon>Cyclobacteriaceae</taxon>
        <taxon>Cyclobacterium</taxon>
    </lineage>
</organism>
<evidence type="ECO:0000313" key="1">
    <source>
        <dbReference type="EMBL" id="AKP49567.1"/>
    </source>
</evidence>